<feature type="transmembrane region" description="Helical" evidence="2">
    <location>
        <begin position="124"/>
        <end position="152"/>
    </location>
</feature>
<proteinExistence type="predicted"/>
<evidence type="ECO:0000313" key="3">
    <source>
        <dbReference type="EMBL" id="WAQ99410.1"/>
    </source>
</evidence>
<dbReference type="Proteomes" id="UP001164746">
    <property type="component" value="Chromosome 3"/>
</dbReference>
<name>A0ABY7DWU5_MYAAR</name>
<reference evidence="3" key="1">
    <citation type="submission" date="2022-11" db="EMBL/GenBank/DDBJ databases">
        <title>Centuries of genome instability and evolution in soft-shell clam transmissible cancer (bioRxiv).</title>
        <authorList>
            <person name="Hart S.F.M."/>
            <person name="Yonemitsu M.A."/>
            <person name="Giersch R.M."/>
            <person name="Beal B.F."/>
            <person name="Arriagada G."/>
            <person name="Davis B.W."/>
            <person name="Ostrander E.A."/>
            <person name="Goff S.P."/>
            <person name="Metzger M.J."/>
        </authorList>
    </citation>
    <scope>NUCLEOTIDE SEQUENCE</scope>
    <source>
        <strain evidence="3">MELC-2E11</strain>
        <tissue evidence="3">Siphon/mantle</tissue>
    </source>
</reference>
<feature type="transmembrane region" description="Helical" evidence="2">
    <location>
        <begin position="41"/>
        <end position="60"/>
    </location>
</feature>
<keyword evidence="4" id="KW-1185">Reference proteome</keyword>
<evidence type="ECO:0000256" key="2">
    <source>
        <dbReference type="SAM" id="Phobius"/>
    </source>
</evidence>
<keyword evidence="2" id="KW-1133">Transmembrane helix</keyword>
<keyword evidence="2" id="KW-0472">Membrane</keyword>
<organism evidence="3 4">
    <name type="scientific">Mya arenaria</name>
    <name type="common">Soft-shell clam</name>
    <dbReference type="NCBI Taxonomy" id="6604"/>
    <lineage>
        <taxon>Eukaryota</taxon>
        <taxon>Metazoa</taxon>
        <taxon>Spiralia</taxon>
        <taxon>Lophotrochozoa</taxon>
        <taxon>Mollusca</taxon>
        <taxon>Bivalvia</taxon>
        <taxon>Autobranchia</taxon>
        <taxon>Heteroconchia</taxon>
        <taxon>Euheterodonta</taxon>
        <taxon>Imparidentia</taxon>
        <taxon>Neoheterodontei</taxon>
        <taxon>Myida</taxon>
        <taxon>Myoidea</taxon>
        <taxon>Myidae</taxon>
        <taxon>Mya</taxon>
    </lineage>
</organism>
<gene>
    <name evidence="3" type="ORF">MAR_023783</name>
</gene>
<sequence length="153" mass="17071">MSSGLGGTLWFSIGIIVDILLFPFLIHFLKTRAPGAKIFPQIAYARFGVTGHVMFCILAMTSSWHKHAARWKECSCVSTNDINNEFIFLVLTPSYSGHFVRLADSERHQANWQSRIAAKPSKGVLGFFMAAYLWFVIAPCPSVTATITYFAMS</sequence>
<dbReference type="InterPro" id="IPR031155">
    <property type="entry name" value="DUR"/>
</dbReference>
<evidence type="ECO:0000256" key="1">
    <source>
        <dbReference type="ARBA" id="ARBA00022448"/>
    </source>
</evidence>
<dbReference type="EMBL" id="CP111014">
    <property type="protein sequence ID" value="WAQ99410.1"/>
    <property type="molecule type" value="Genomic_DNA"/>
</dbReference>
<protein>
    <submittedName>
        <fullName evidence="3">Uncharacterized protein</fullName>
    </submittedName>
</protein>
<accession>A0ABY7DWU5</accession>
<dbReference type="PANTHER" id="PTHR46154:SF4">
    <property type="entry name" value="UREA ACTIVE TRANSPORTER"/>
    <property type="match status" value="1"/>
</dbReference>
<feature type="transmembrane region" description="Helical" evidence="2">
    <location>
        <begin position="7"/>
        <end position="29"/>
    </location>
</feature>
<keyword evidence="1" id="KW-0813">Transport</keyword>
<dbReference type="PANTHER" id="PTHR46154">
    <property type="match status" value="1"/>
</dbReference>
<keyword evidence="2" id="KW-0812">Transmembrane</keyword>
<evidence type="ECO:0000313" key="4">
    <source>
        <dbReference type="Proteomes" id="UP001164746"/>
    </source>
</evidence>